<dbReference type="Proteomes" id="UP001626603">
    <property type="component" value="Chromosome"/>
</dbReference>
<evidence type="ECO:0008006" key="3">
    <source>
        <dbReference type="Google" id="ProtNLM"/>
    </source>
</evidence>
<organism evidence="1 2">
    <name type="scientific">Methanoculleus palmolei</name>
    <dbReference type="NCBI Taxonomy" id="72612"/>
    <lineage>
        <taxon>Archaea</taxon>
        <taxon>Methanobacteriati</taxon>
        <taxon>Methanobacteriota</taxon>
        <taxon>Stenosarchaea group</taxon>
        <taxon>Methanomicrobia</taxon>
        <taxon>Methanomicrobiales</taxon>
        <taxon>Methanomicrobiaceae</taxon>
        <taxon>Methanoculleus</taxon>
    </lineage>
</organism>
<reference evidence="1 2" key="1">
    <citation type="submission" date="2023-10" db="EMBL/GenBank/DDBJ databases">
        <title>The complete genome sequence of Methanoculleus palmolei DSM 4273.</title>
        <authorList>
            <person name="Lai S.-J."/>
            <person name="You Y.-T."/>
            <person name="Chen S.-C."/>
        </authorList>
    </citation>
    <scope>NUCLEOTIDE SEQUENCE [LARGE SCALE GENOMIC DNA]</scope>
    <source>
        <strain evidence="1 2">DSM 4273</strain>
    </source>
</reference>
<sequence>MRPKLKRIEEERKTFIGTFVRFGKKDRYRPKRVGDEWVTYDVTVLLTDIRDSAGNPITDHLWFNYTKGFESLGDLQEGDAIRFDARVRPYIKGYVNQRAYIDEREVDYKLAYPTKVARVG</sequence>
<evidence type="ECO:0000313" key="2">
    <source>
        <dbReference type="Proteomes" id="UP001626603"/>
    </source>
</evidence>
<dbReference type="AlphaFoldDB" id="A0ABD8AAJ3"/>
<evidence type="ECO:0000313" key="1">
    <source>
        <dbReference type="EMBL" id="WOX56534.1"/>
    </source>
</evidence>
<name>A0ABD8AAJ3_9EURY</name>
<accession>A0ABD8AAJ3</accession>
<gene>
    <name evidence="1" type="ORF">R6Y95_04165</name>
</gene>
<keyword evidence="2" id="KW-1185">Reference proteome</keyword>
<proteinExistence type="predicted"/>
<dbReference type="EMBL" id="CP137641">
    <property type="protein sequence ID" value="WOX56534.1"/>
    <property type="molecule type" value="Genomic_DNA"/>
</dbReference>
<protein>
    <recommendedName>
        <fullName evidence="3">Nucleic acid binding OB-fold tRNA/helicase-type</fullName>
    </recommendedName>
</protein>